<name>A0A239TKJ1_9FIRM</name>
<protein>
    <submittedName>
        <fullName evidence="2">Uncharacterized protein</fullName>
    </submittedName>
</protein>
<organism evidence="2 3">
    <name type="scientific">Megamonas hypermegale</name>
    <dbReference type="NCBI Taxonomy" id="158847"/>
    <lineage>
        <taxon>Bacteria</taxon>
        <taxon>Bacillati</taxon>
        <taxon>Bacillota</taxon>
        <taxon>Negativicutes</taxon>
        <taxon>Selenomonadales</taxon>
        <taxon>Selenomonadaceae</taxon>
        <taxon>Megamonas</taxon>
    </lineage>
</organism>
<evidence type="ECO:0000313" key="3">
    <source>
        <dbReference type="Proteomes" id="UP000215383"/>
    </source>
</evidence>
<keyword evidence="1" id="KW-0472">Membrane</keyword>
<proteinExistence type="predicted"/>
<evidence type="ECO:0000256" key="1">
    <source>
        <dbReference type="SAM" id="Phobius"/>
    </source>
</evidence>
<accession>A0A239TKJ1</accession>
<dbReference type="AlphaFoldDB" id="A0A239TKJ1"/>
<keyword evidence="1" id="KW-1133">Transmembrane helix</keyword>
<feature type="transmembrane region" description="Helical" evidence="1">
    <location>
        <begin position="105"/>
        <end position="127"/>
    </location>
</feature>
<dbReference type="EMBL" id="LT906446">
    <property type="protein sequence ID" value="SNU98240.1"/>
    <property type="molecule type" value="Genomic_DNA"/>
</dbReference>
<reference evidence="2 3" key="1">
    <citation type="submission" date="2017-06" db="EMBL/GenBank/DDBJ databases">
        <authorList>
            <consortium name="Pathogen Informatics"/>
        </authorList>
    </citation>
    <scope>NUCLEOTIDE SEQUENCE [LARGE SCALE GENOMIC DNA]</scope>
    <source>
        <strain evidence="2 3">NCTC10570</strain>
    </source>
</reference>
<keyword evidence="3" id="KW-1185">Reference proteome</keyword>
<gene>
    <name evidence="2" type="ORF">SAMEA4364220_00895</name>
</gene>
<keyword evidence="1" id="KW-0812">Transmembrane</keyword>
<dbReference type="RefSeq" id="WP_027890745.1">
    <property type="nucleotide sequence ID" value="NZ_LT906446.1"/>
</dbReference>
<evidence type="ECO:0000313" key="2">
    <source>
        <dbReference type="EMBL" id="SNU98240.1"/>
    </source>
</evidence>
<feature type="transmembrane region" description="Helical" evidence="1">
    <location>
        <begin position="67"/>
        <end position="85"/>
    </location>
</feature>
<dbReference type="Proteomes" id="UP000215383">
    <property type="component" value="Chromosome 1"/>
</dbReference>
<sequence length="266" mass="31921">MDYIKTLNISFNYCEQWHIQQAKLRNLYNKKYEIQNALNTDDKQYKKNWLKDLDDIRFPIFYLIENFGYLFLTVSFFVGIIYTLIEGFYGTLDPIFIYYFNKKQEVFFLMFIVLITSIVIIGHCIIIDKTYNKDLKIFHKFKEEAVVNLPILCKLIENEENIFYRLEKEMYVKCIIPQKYWEVSNVLKNYILDCRANNLTDAINLYEYELVLKRQTQLIEEQTRAARETEKYSKIAAEESKRAADNAGLAVFFSFMAYYEASKKRK</sequence>
<dbReference type="GeneID" id="78506914"/>